<evidence type="ECO:0000256" key="7">
    <source>
        <dbReference type="ARBA" id="ARBA00022827"/>
    </source>
</evidence>
<feature type="binding site" evidence="14">
    <location>
        <position position="475"/>
    </location>
    <ligand>
        <name>FAD</name>
        <dbReference type="ChEBI" id="CHEBI:57692"/>
    </ligand>
</feature>
<dbReference type="Pfam" id="PF00111">
    <property type="entry name" value="Fer2"/>
    <property type="match status" value="1"/>
</dbReference>
<evidence type="ECO:0000256" key="14">
    <source>
        <dbReference type="PIRSR" id="PIRSR000127-2"/>
    </source>
</evidence>
<dbReference type="SUPFAM" id="SSF56176">
    <property type="entry name" value="FAD-binding/transporter-associated domain-like"/>
    <property type="match status" value="1"/>
</dbReference>
<dbReference type="InterPro" id="IPR016169">
    <property type="entry name" value="FAD-bd_PCMH_sub2"/>
</dbReference>
<dbReference type="InterPro" id="IPR005107">
    <property type="entry name" value="CO_DH_flav_C"/>
</dbReference>
<dbReference type="Pfam" id="PF20256">
    <property type="entry name" value="MoCoBD_2"/>
    <property type="match status" value="1"/>
</dbReference>
<feature type="binding site" evidence="14">
    <location>
        <position position="943"/>
    </location>
    <ligand>
        <name>substrate</name>
    </ligand>
</feature>
<dbReference type="FunFam" id="3.30.365.10:FF:000001">
    <property type="entry name" value="Xanthine dehydrogenase oxidase"/>
    <property type="match status" value="1"/>
</dbReference>
<gene>
    <name evidence="18" type="ORF">AB6A40_000132</name>
</gene>
<keyword evidence="5 15" id="KW-0001">2Fe-2S</keyword>
<dbReference type="InterPro" id="IPR016166">
    <property type="entry name" value="FAD-bd_PCMH"/>
</dbReference>
<dbReference type="PROSITE" id="PS00197">
    <property type="entry name" value="2FE2S_FER_1"/>
    <property type="match status" value="1"/>
</dbReference>
<dbReference type="GO" id="GO:0046872">
    <property type="term" value="F:metal ion binding"/>
    <property type="evidence" value="ECO:0007669"/>
    <property type="project" value="UniProtKB-KW"/>
</dbReference>
<dbReference type="InterPro" id="IPR012675">
    <property type="entry name" value="Beta-grasp_dom_sf"/>
</dbReference>
<dbReference type="FunFam" id="3.30.43.10:FF:000001">
    <property type="entry name" value="Xanthine dehydrogenase/oxidase"/>
    <property type="match status" value="1"/>
</dbReference>
<dbReference type="InterPro" id="IPR036856">
    <property type="entry name" value="Ald_Oxase/Xan_DH_a/b_sf"/>
</dbReference>
<dbReference type="InterPro" id="IPR036683">
    <property type="entry name" value="CO_DH_flav_C_dom_sf"/>
</dbReference>
<keyword evidence="3 15" id="KW-0500">Molybdenum</keyword>
<dbReference type="PROSITE" id="PS51387">
    <property type="entry name" value="FAD_PCMH"/>
    <property type="match status" value="1"/>
</dbReference>
<keyword evidence="19" id="KW-1185">Reference proteome</keyword>
<dbReference type="InterPro" id="IPR046867">
    <property type="entry name" value="AldOxase/xan_DH_MoCoBD2"/>
</dbReference>
<keyword evidence="6 15" id="KW-0479">Metal-binding</keyword>
<feature type="binding site" evidence="15">
    <location>
        <position position="75"/>
    </location>
    <ligand>
        <name>[2Fe-2S] cluster</name>
        <dbReference type="ChEBI" id="CHEBI:190135"/>
        <label>1</label>
    </ligand>
</feature>
<feature type="binding site" evidence="14">
    <location>
        <begin position="304"/>
        <end position="311"/>
    </location>
    <ligand>
        <name>FAD</name>
        <dbReference type="ChEBI" id="CHEBI:57692"/>
    </ligand>
</feature>
<dbReference type="SUPFAM" id="SSF54292">
    <property type="entry name" value="2Fe-2S ferredoxin-like"/>
    <property type="match status" value="1"/>
</dbReference>
<feature type="binding site" evidence="14">
    <location>
        <position position="408"/>
    </location>
    <ligand>
        <name>FAD</name>
        <dbReference type="ChEBI" id="CHEBI:57692"/>
    </ligand>
</feature>
<comment type="cofactor">
    <cofactor evidence="15">
        <name>Mo-molybdopterin</name>
        <dbReference type="ChEBI" id="CHEBI:71302"/>
    </cofactor>
    <text evidence="15">Binds 1 Mo-molybdopterin (Mo-MPT) cofactor per subunit.</text>
</comment>
<dbReference type="FunFam" id="3.10.20.30:FF:000012">
    <property type="entry name" value="Xanthine dehydrogenase/oxidase"/>
    <property type="match status" value="1"/>
</dbReference>
<accession>A0ABD6E9N0</accession>
<dbReference type="GO" id="GO:0051537">
    <property type="term" value="F:2 iron, 2 sulfur cluster binding"/>
    <property type="evidence" value="ECO:0007669"/>
    <property type="project" value="UniProtKB-KW"/>
</dbReference>
<feature type="binding site" evidence="14">
    <location>
        <position position="865"/>
    </location>
    <ligand>
        <name>substrate</name>
    </ligand>
</feature>
<dbReference type="Gene3D" id="3.30.465.10">
    <property type="match status" value="1"/>
</dbReference>
<dbReference type="InterPro" id="IPR006058">
    <property type="entry name" value="2Fe2S_fd_BS"/>
</dbReference>
<evidence type="ECO:0000256" key="3">
    <source>
        <dbReference type="ARBA" id="ARBA00022505"/>
    </source>
</evidence>
<dbReference type="FunFam" id="3.30.365.10:FF:000004">
    <property type="entry name" value="Xanthine dehydrogenase oxidase"/>
    <property type="match status" value="1"/>
</dbReference>
<evidence type="ECO:0000256" key="8">
    <source>
        <dbReference type="ARBA" id="ARBA00023002"/>
    </source>
</evidence>
<comment type="cofactor">
    <cofactor evidence="1 14">
        <name>FAD</name>
        <dbReference type="ChEBI" id="CHEBI:57692"/>
    </cofactor>
</comment>
<dbReference type="InterPro" id="IPR036884">
    <property type="entry name" value="2Fe-2S-bd_dom_sf"/>
</dbReference>
<dbReference type="Proteomes" id="UP001608902">
    <property type="component" value="Unassembled WGS sequence"/>
</dbReference>
<dbReference type="SUPFAM" id="SSF47741">
    <property type="entry name" value="CO dehydrogenase ISP C-domain like"/>
    <property type="match status" value="1"/>
</dbReference>
<proteinExistence type="inferred from homology"/>
<feature type="binding site" evidence="15">
    <location>
        <position position="106"/>
    </location>
    <ligand>
        <name>[2Fe-2S] cluster</name>
        <dbReference type="ChEBI" id="CHEBI:190135"/>
        <label>1</label>
    </ligand>
</feature>
<dbReference type="GO" id="GO:0016491">
    <property type="term" value="F:oxidoreductase activity"/>
    <property type="evidence" value="ECO:0007669"/>
    <property type="project" value="UniProtKB-KW"/>
</dbReference>
<dbReference type="InterPro" id="IPR000674">
    <property type="entry name" value="Ald_Oxase/Xan_DH_a/b"/>
</dbReference>
<dbReference type="Gene3D" id="3.30.390.50">
    <property type="entry name" value="CO dehydrogenase flavoprotein, C-terminal domain"/>
    <property type="match status" value="1"/>
</dbReference>
<comment type="cofactor">
    <cofactor evidence="12">
        <name>[2Fe-2S] cluster</name>
        <dbReference type="ChEBI" id="CHEBI:190135"/>
    </cofactor>
</comment>
<dbReference type="CDD" id="cd00207">
    <property type="entry name" value="fer2"/>
    <property type="match status" value="1"/>
</dbReference>
<keyword evidence="10 15" id="KW-0411">Iron-sulfur</keyword>
<dbReference type="SMART" id="SM01092">
    <property type="entry name" value="CO_deh_flav_C"/>
    <property type="match status" value="1"/>
</dbReference>
<feature type="binding site" evidence="15">
    <location>
        <position position="861"/>
    </location>
    <ligand>
        <name>Mo-molybdopterin</name>
        <dbReference type="ChEBI" id="CHEBI:71302"/>
    </ligand>
    <ligandPart>
        <name>Mo</name>
        <dbReference type="ChEBI" id="CHEBI:28685"/>
    </ligandPart>
</feature>
<dbReference type="EMBL" id="JBGFUD010000030">
    <property type="protein sequence ID" value="MFH4973423.1"/>
    <property type="molecule type" value="Genomic_DNA"/>
</dbReference>
<dbReference type="InterPro" id="IPR001041">
    <property type="entry name" value="2Fe-2S_ferredoxin-type"/>
</dbReference>
<keyword evidence="8" id="KW-0560">Oxidoreductase</keyword>
<feature type="region of interest" description="Disordered" evidence="16">
    <location>
        <begin position="1"/>
        <end position="21"/>
    </location>
</feature>
<evidence type="ECO:0000256" key="10">
    <source>
        <dbReference type="ARBA" id="ARBA00023014"/>
    </source>
</evidence>
<feature type="binding site" evidence="15">
    <location>
        <position position="78"/>
    </location>
    <ligand>
        <name>[2Fe-2S] cluster</name>
        <dbReference type="ChEBI" id="CHEBI:190135"/>
        <label>1</label>
    </ligand>
</feature>
<feature type="domain" description="FAD-binding PCMH-type" evidence="17">
    <location>
        <begin position="276"/>
        <end position="467"/>
    </location>
</feature>
<dbReference type="PIRSF" id="PIRSF000127">
    <property type="entry name" value="Xanthine_DH"/>
    <property type="match status" value="1"/>
</dbReference>
<evidence type="ECO:0000256" key="5">
    <source>
        <dbReference type="ARBA" id="ARBA00022714"/>
    </source>
</evidence>
<evidence type="ECO:0000256" key="9">
    <source>
        <dbReference type="ARBA" id="ARBA00023004"/>
    </source>
</evidence>
<comment type="cofactor">
    <cofactor evidence="15">
        <name>[2Fe-2S] cluster</name>
        <dbReference type="ChEBI" id="CHEBI:190135"/>
    </cofactor>
    <text evidence="15">Binds 2 [2Fe-2S] clusters.</text>
</comment>
<evidence type="ECO:0000256" key="13">
    <source>
        <dbReference type="PIRSR" id="PIRSR000127-1"/>
    </source>
</evidence>
<evidence type="ECO:0000256" key="11">
    <source>
        <dbReference type="ARBA" id="ARBA00023027"/>
    </source>
</evidence>
<feature type="binding site" evidence="15">
    <location>
        <position position="830"/>
    </location>
    <ligand>
        <name>Mo-molybdopterin</name>
        <dbReference type="ChEBI" id="CHEBI:71302"/>
    </ligand>
    <ligandPart>
        <name>Mo</name>
        <dbReference type="ChEBI" id="CHEBI:28685"/>
    </ligandPart>
</feature>
<dbReference type="Pfam" id="PF01315">
    <property type="entry name" value="Ald_Xan_dh_C"/>
    <property type="match status" value="1"/>
</dbReference>
<feature type="binding site" evidence="15">
    <location>
        <position position="70"/>
    </location>
    <ligand>
        <name>[2Fe-2S] cluster</name>
        <dbReference type="ChEBI" id="CHEBI:190135"/>
        <label>1</label>
    </ligand>
</feature>
<feature type="binding site" evidence="15">
    <location>
        <position position="180"/>
    </location>
    <ligand>
        <name>[2Fe-2S] cluster</name>
        <dbReference type="ChEBI" id="CHEBI:190135"/>
        <label>2</label>
    </ligand>
</feature>
<evidence type="ECO:0000256" key="12">
    <source>
        <dbReference type="ARBA" id="ARBA00034078"/>
    </source>
</evidence>
<evidence type="ECO:0000256" key="1">
    <source>
        <dbReference type="ARBA" id="ARBA00001974"/>
    </source>
</evidence>
<evidence type="ECO:0000256" key="2">
    <source>
        <dbReference type="ARBA" id="ARBA00006849"/>
    </source>
</evidence>
<feature type="binding site" evidence="14">
    <location>
        <position position="977"/>
    </location>
    <ligand>
        <name>substrate</name>
    </ligand>
</feature>
<keyword evidence="7 14" id="KW-0274">FAD</keyword>
<feature type="binding site" evidence="15">
    <location>
        <position position="975"/>
    </location>
    <ligand>
        <name>Mo-molybdopterin</name>
        <dbReference type="ChEBI" id="CHEBI:71302"/>
    </ligand>
    <ligandPart>
        <name>Mo</name>
        <dbReference type="ChEBI" id="CHEBI:28685"/>
    </ligandPart>
</feature>
<dbReference type="InterPro" id="IPR016208">
    <property type="entry name" value="Ald_Oxase/xanthine_DH-like"/>
</dbReference>
<evidence type="ECO:0000259" key="17">
    <source>
        <dbReference type="PROSITE" id="PS51387"/>
    </source>
</evidence>
<feature type="binding site" evidence="14">
    <location>
        <position position="385"/>
    </location>
    <ligand>
        <name>FAD</name>
        <dbReference type="ChEBI" id="CHEBI:57692"/>
    </ligand>
</feature>
<dbReference type="InterPro" id="IPR036318">
    <property type="entry name" value="FAD-bd_PCMH-like_sf"/>
</dbReference>
<keyword evidence="11" id="KW-0520">NAD</keyword>
<feature type="binding site" evidence="15">
    <location>
        <position position="148"/>
    </location>
    <ligand>
        <name>[2Fe-2S] cluster</name>
        <dbReference type="ChEBI" id="CHEBI:190135"/>
        <label>2</label>
    </ligand>
</feature>
<dbReference type="PANTHER" id="PTHR45444:SF3">
    <property type="entry name" value="XANTHINE DEHYDROGENASE"/>
    <property type="match status" value="1"/>
</dbReference>
<protein>
    <recommendedName>
        <fullName evidence="17">FAD-binding PCMH-type domain-containing protein</fullName>
    </recommendedName>
</protein>
<evidence type="ECO:0000313" key="19">
    <source>
        <dbReference type="Proteomes" id="UP001608902"/>
    </source>
</evidence>
<organism evidence="18 19">
    <name type="scientific">Gnathostoma spinigerum</name>
    <dbReference type="NCBI Taxonomy" id="75299"/>
    <lineage>
        <taxon>Eukaryota</taxon>
        <taxon>Metazoa</taxon>
        <taxon>Ecdysozoa</taxon>
        <taxon>Nematoda</taxon>
        <taxon>Chromadorea</taxon>
        <taxon>Rhabditida</taxon>
        <taxon>Spirurina</taxon>
        <taxon>Gnathostomatomorpha</taxon>
        <taxon>Gnathostomatoidea</taxon>
        <taxon>Gnathostomatidae</taxon>
        <taxon>Gnathostoma</taxon>
    </lineage>
</organism>
<dbReference type="InterPro" id="IPR002888">
    <property type="entry name" value="2Fe-2S-bd"/>
</dbReference>
<name>A0ABD6E9N0_9BILA</name>
<comment type="caution">
    <text evidence="18">The sequence shown here is derived from an EMBL/GenBank/DDBJ whole genome shotgun (WGS) entry which is preliminary data.</text>
</comment>
<evidence type="ECO:0000256" key="6">
    <source>
        <dbReference type="ARBA" id="ARBA00022723"/>
    </source>
</evidence>
<dbReference type="Gene3D" id="1.10.150.120">
    <property type="entry name" value="[2Fe-2S]-binding domain"/>
    <property type="match status" value="1"/>
</dbReference>
<feature type="binding site" evidence="15">
    <location>
        <position position="182"/>
    </location>
    <ligand>
        <name>[2Fe-2S] cluster</name>
        <dbReference type="ChEBI" id="CHEBI:190135"/>
        <label>2</label>
    </ligand>
</feature>
<evidence type="ECO:0000256" key="4">
    <source>
        <dbReference type="ARBA" id="ARBA00022630"/>
    </source>
</evidence>
<keyword evidence="4" id="KW-0285">Flavoprotein</keyword>
<dbReference type="FunFam" id="3.30.465.10:FF:000004">
    <property type="entry name" value="Xanthine dehydrogenase/oxidase"/>
    <property type="match status" value="1"/>
</dbReference>
<dbReference type="Pfam" id="PF01799">
    <property type="entry name" value="Fer2_2"/>
    <property type="match status" value="1"/>
</dbReference>
<evidence type="ECO:0000313" key="18">
    <source>
        <dbReference type="EMBL" id="MFH4973423.1"/>
    </source>
</evidence>
<dbReference type="SMART" id="SM01008">
    <property type="entry name" value="Ald_Xan_dh_C"/>
    <property type="match status" value="1"/>
</dbReference>
<feature type="binding site" evidence="15">
    <location>
        <position position="145"/>
    </location>
    <ligand>
        <name>[2Fe-2S] cluster</name>
        <dbReference type="ChEBI" id="CHEBI:190135"/>
        <label>2</label>
    </ligand>
</feature>
<sequence>MMKNNRKSDLNDTLPSDSNERKTTPYCQHSLPLFVFVNGVRFTLDGIDPRTTLAYYLRDTLGLTGTKIACNEGGCGACVVMLSDYVTDIKNGELTYHVRHYSVNACLTPIFSVAWKAVTTVEGIGNHTKMHPIQERLISSHGTQCGFCTPGFVMAMYALLRTNPSPTVEEVDDAIQGNLCRCTGYRPILEAFYSFATAAKEENGKLSSTEMQCCRMDNNCCRLQPNNLCSAQNTVLISKLTSFGNVKPYDSTQELIFPPELKLFHCEGDLNRSFEAKFDDYIWYQPADLDELLDLKMKHPTAKLIAGNTEVGVEVKFRFLDNKVMICTRNVKQLRRITYSEKRGIFIGCGFSFNEVRDILRTYVDFIPDDKALVYNEVIEMLRWFAGNHVRNVATIAGNIVTASPVSDLNPIWMAANASVVLESRSKDGLRSEREVLLNENFFIDYRKVAIRSNEVLTGIWIPFSKPNSFIKAYKQAQRREDDITVVTACFVLEMMENASSRRTTNLRMAFGGMGAKTMLIKQSLPDETRFSEQFHHRMNEVIINELRIPTGAPGGMEEYRQVLALSLFEKFLSFVTTSLKLEVKRLETVTGTNLTDKNGSKFCTRQIYEDVDGSKPQCDPVGRVVMHQSAEKQVLGTALYCDDYHPNDLLHLSLVQSRIAHGIVKMVDISKALQVPGVRGYIDHHDVPNGVLLMGDTPVFVVDKVTYHGQPLGAIIAHSHEAARRAANLVDVRYQPLKPIVSIEDAVANRSYLLEEPMRIRSALLKPNVTDDSSMKNSLTSNEQSVKWPKDIVSGSVRCGGQEHFYFETHTCIVIPGEHNEMEIISSTQCIDGVQEVASLLSGIPRHKINVKVKRIGGGFGGKESVSNLFAAPTIVAALKMRKPIKLVLERNEDMAASGTRHPFRIDYRAGISSSGDLLKLEASLFSNCGHTLDLSASVMARALSHFDNVYRWNDVSLEGRLCRTNLASNTAFRGFGAPQAMFAMETIMLHIAEKYNYNINDLREKNFYGSGDVTPCGIRLDNCNIRRCWSECMELSAYNVRRRSINAFNRDSATIKRGIYVTPTKFSIGFGIKRMNQAGALVSIFTDGSVLISHGGMEMGQGLHTKIIQIAARCLSVQLSKIHIDNTTTQTIPNSSPTAASAGSDFYGLAVKNACECLNERLEPVKQLKPNGTWDEWILEAYNQRIQLFATGFATIHSEEMDFSSGRGAHAHAYSVYGVACSEVEVDCLTGSHKVDHVDIVMDVGNSLNPAIDIGQIEGAFLQGYGWLTIEDVKIGLDGTRQSLGAGTYKIPSPDNAPRHFNVKLLQGSSNKHAVFSSKAVGEPPLFLGASVFFAIRDAVKSYRIQQGLTHYFVFNAPATVERIRMACEDYYVKVVHDRRMAEENGRL</sequence>
<dbReference type="SUPFAM" id="SSF55447">
    <property type="entry name" value="CO dehydrogenase flavoprotein C-terminal domain-like"/>
    <property type="match status" value="1"/>
</dbReference>
<feature type="active site" description="Proton acceptor" evidence="13">
    <location>
        <position position="1325"/>
    </location>
</feature>
<feature type="binding site" evidence="14">
    <location>
        <position position="457"/>
    </location>
    <ligand>
        <name>FAD</name>
        <dbReference type="ChEBI" id="CHEBI:57692"/>
    </ligand>
</feature>
<dbReference type="InterPro" id="IPR036010">
    <property type="entry name" value="2Fe-2S_ferredoxin-like_sf"/>
</dbReference>
<comment type="similarity">
    <text evidence="2">Belongs to the xanthine dehydrogenase family.</text>
</comment>
<reference evidence="18 19" key="1">
    <citation type="submission" date="2024-08" db="EMBL/GenBank/DDBJ databases">
        <title>Gnathostoma spinigerum genome.</title>
        <authorList>
            <person name="Gonzalez-Bertolin B."/>
            <person name="Monzon S."/>
            <person name="Zaballos A."/>
            <person name="Jimenez P."/>
            <person name="Dekumyoy P."/>
            <person name="Varona S."/>
            <person name="Cuesta I."/>
            <person name="Sumanam S."/>
            <person name="Adisakwattana P."/>
            <person name="Gasser R.B."/>
            <person name="Hernandez-Gonzalez A."/>
            <person name="Young N.D."/>
            <person name="Perteguer M.J."/>
        </authorList>
    </citation>
    <scope>NUCLEOTIDE SEQUENCE [LARGE SCALE GENOMIC DNA]</scope>
    <source>
        <strain evidence="18">AL3</strain>
        <tissue evidence="18">Liver</tissue>
    </source>
</reference>
<dbReference type="InterPro" id="IPR016167">
    <property type="entry name" value="FAD-bd_PCMH_sub1"/>
</dbReference>
<dbReference type="Pfam" id="PF00941">
    <property type="entry name" value="FAD_binding_5"/>
    <property type="match status" value="1"/>
</dbReference>
<evidence type="ECO:0000256" key="16">
    <source>
        <dbReference type="SAM" id="MobiDB-lite"/>
    </source>
</evidence>
<dbReference type="Gene3D" id="3.10.20.30">
    <property type="match status" value="1"/>
</dbReference>
<dbReference type="Gene3D" id="3.30.43.10">
    <property type="entry name" value="Uridine Diphospho-n-acetylenolpyruvylglucosamine Reductase, domain 2"/>
    <property type="match status" value="1"/>
</dbReference>
<dbReference type="Gene3D" id="3.90.1170.50">
    <property type="entry name" value="Aldehyde oxidase/xanthine dehydrogenase, a/b hammerhead"/>
    <property type="match status" value="1"/>
</dbReference>
<dbReference type="Gene3D" id="3.30.365.10">
    <property type="entry name" value="Aldehyde oxidase/xanthine dehydrogenase, molybdopterin binding domain"/>
    <property type="match status" value="4"/>
</dbReference>
<dbReference type="SUPFAM" id="SSF56003">
    <property type="entry name" value="Molybdenum cofactor-binding domain"/>
    <property type="match status" value="1"/>
</dbReference>
<dbReference type="InterPro" id="IPR002346">
    <property type="entry name" value="Mopterin_DH_FAD-bd"/>
</dbReference>
<dbReference type="SUPFAM" id="SSF54665">
    <property type="entry name" value="CO dehydrogenase molybdoprotein N-domain-like"/>
    <property type="match status" value="1"/>
</dbReference>
<dbReference type="Pfam" id="PF03450">
    <property type="entry name" value="CO_deh_flav_C"/>
    <property type="match status" value="1"/>
</dbReference>
<dbReference type="InterPro" id="IPR008274">
    <property type="entry name" value="AldOxase/xan_DH_MoCoBD1"/>
</dbReference>
<dbReference type="Pfam" id="PF02738">
    <property type="entry name" value="MoCoBD_1"/>
    <property type="match status" value="1"/>
</dbReference>
<keyword evidence="9 15" id="KW-0408">Iron</keyword>
<feature type="compositionally biased region" description="Basic and acidic residues" evidence="16">
    <location>
        <begin position="1"/>
        <end position="10"/>
    </location>
</feature>
<feature type="binding site" evidence="15">
    <location>
        <position position="1142"/>
    </location>
    <ligand>
        <name>Mo-molybdopterin</name>
        <dbReference type="ChEBI" id="CHEBI:71302"/>
    </ligand>
    <ligandPart>
        <name>Mo</name>
        <dbReference type="ChEBI" id="CHEBI:28685"/>
    </ligandPart>
</feature>
<dbReference type="PANTHER" id="PTHR45444">
    <property type="entry name" value="XANTHINE DEHYDROGENASE"/>
    <property type="match status" value="1"/>
</dbReference>
<dbReference type="InterPro" id="IPR037165">
    <property type="entry name" value="AldOxase/xan_DH_Mopterin-bd_sf"/>
</dbReference>
<evidence type="ECO:0000256" key="15">
    <source>
        <dbReference type="PIRSR" id="PIRSR000127-3"/>
    </source>
</evidence>